<evidence type="ECO:0000313" key="10">
    <source>
        <dbReference type="EMBL" id="MDT0582611.1"/>
    </source>
</evidence>
<sequence length="303" mass="34972">MAPKFTWRFLLPKYWLVWIGAAILYIITWLPYPLIKILGRGVGKLIAKLVPKRVAIARRNLELCYPQWSEEKREEVLKENLFRTGMALFETAMGWWWPTWRVRMIGKVEGLDKALNVIKSGRGVFGLVLHNVNLEICCRIIGLAHPCVAFYRKHNNPLIDYMQYHGRNRSNKYMIDKRNAKALIRALDSGEICLYFPDQDYGKAQSLFVPFGGVEQTATTTGTLMFANRADCTPMFITPQYSDKGYLVKIGEPIDYLADNDPTDALTALNEDVLALVNEQPDSYLWMHKRFKTRPDEQPNSLY</sequence>
<evidence type="ECO:0000256" key="1">
    <source>
        <dbReference type="ARBA" id="ARBA00022475"/>
    </source>
</evidence>
<dbReference type="EMBL" id="JAVRIE010000003">
    <property type="protein sequence ID" value="MDT0582611.1"/>
    <property type="molecule type" value="Genomic_DNA"/>
</dbReference>
<dbReference type="InterPro" id="IPR011920">
    <property type="entry name" value="Lipid_A_LpxL_LpxP"/>
</dbReference>
<dbReference type="EC" id="2.3.1.241" evidence="9"/>
<keyword evidence="7 9" id="KW-0472">Membrane</keyword>
<dbReference type="Proteomes" id="UP001249020">
    <property type="component" value="Unassembled WGS sequence"/>
</dbReference>
<keyword evidence="11" id="KW-1185">Reference proteome</keyword>
<dbReference type="AlphaFoldDB" id="A0AAW8QZW2"/>
<feature type="transmembrane region" description="Helical" evidence="9">
    <location>
        <begin position="15"/>
        <end position="35"/>
    </location>
</feature>
<reference evidence="10 11" key="1">
    <citation type="submission" date="2023-09" db="EMBL/GenBank/DDBJ databases">
        <authorList>
            <person name="Rey-Velasco X."/>
        </authorList>
    </citation>
    <scope>NUCLEOTIDE SEQUENCE [LARGE SCALE GENOMIC DNA]</scope>
    <source>
        <strain evidence="10 11">W409</strain>
    </source>
</reference>
<evidence type="ECO:0000313" key="11">
    <source>
        <dbReference type="Proteomes" id="UP001249020"/>
    </source>
</evidence>
<gene>
    <name evidence="9 10" type="primary">lpxL</name>
    <name evidence="10" type="ORF">RM544_08665</name>
</gene>
<keyword evidence="8 9" id="KW-0012">Acyltransferase</keyword>
<keyword evidence="5 9" id="KW-0448">Lipopolysaccharide biosynthesis</keyword>
<dbReference type="Pfam" id="PF03279">
    <property type="entry name" value="Lip_A_acyltrans"/>
    <property type="match status" value="1"/>
</dbReference>
<evidence type="ECO:0000256" key="9">
    <source>
        <dbReference type="HAMAP-Rule" id="MF_01942"/>
    </source>
</evidence>
<proteinExistence type="inferred from homology"/>
<comment type="pathway">
    <text evidence="9">Glycolipid biosynthesis; KDO(2)-lipid A biosynthesis; KDO(2)-lipid A from CMP-3-deoxy-D-manno-octulosonate and lipid IV(A): step 3/4.</text>
</comment>
<dbReference type="PIRSF" id="PIRSF026649">
    <property type="entry name" value="MsbB"/>
    <property type="match status" value="1"/>
</dbReference>
<dbReference type="GO" id="GO:0009245">
    <property type="term" value="P:lipid A biosynthetic process"/>
    <property type="evidence" value="ECO:0007669"/>
    <property type="project" value="InterPro"/>
</dbReference>
<dbReference type="HAMAP" id="MF_01942">
    <property type="entry name" value="Lipid_A_LpxL_LpxP"/>
    <property type="match status" value="1"/>
</dbReference>
<dbReference type="GO" id="GO:0009103">
    <property type="term" value="P:lipopolysaccharide biosynthetic process"/>
    <property type="evidence" value="ECO:0007669"/>
    <property type="project" value="UniProtKB-UniRule"/>
</dbReference>
<comment type="catalytic activity">
    <reaction evidence="9">
        <text>an alpha-Kdo-(2-&gt;4)-alpha-Kdo-(2-&gt;6)-lipid IVA + a fatty acyl-[ACP] = an alpha-Kdo-(2-&gt;4)-alpha-Kdo-(2-&gt;6)-(acyl)-lipid IVA + holo-[ACP]</text>
        <dbReference type="Rhea" id="RHEA:69396"/>
        <dbReference type="Rhea" id="RHEA-COMP:9685"/>
        <dbReference type="Rhea" id="RHEA-COMP:14125"/>
        <dbReference type="ChEBI" id="CHEBI:64479"/>
        <dbReference type="ChEBI" id="CHEBI:138651"/>
        <dbReference type="ChEBI" id="CHEBI:176429"/>
        <dbReference type="ChEBI" id="CHEBI:176430"/>
        <dbReference type="EC" id="2.3.1.241"/>
    </reaction>
</comment>
<dbReference type="GO" id="GO:0008913">
    <property type="term" value="F:Kdo2-lipid IVA acyltransferase activity"/>
    <property type="evidence" value="ECO:0007669"/>
    <property type="project" value="UniProtKB-EC"/>
</dbReference>
<dbReference type="InterPro" id="IPR004960">
    <property type="entry name" value="LipA_acyltrans"/>
</dbReference>
<keyword evidence="1 9" id="KW-1003">Cell membrane</keyword>
<dbReference type="NCBIfam" id="TIGR02207">
    <property type="entry name" value="lipid_A_htrB"/>
    <property type="match status" value="1"/>
</dbReference>
<comment type="function">
    <text evidence="9">Catalyzes the transfer of an acyl chain from an acyl-[acyl-carrier-protein] (ACP) to a Kdo(2)-lipid IV(A) to form a Kdo(2)-(acyl)-lipid IV(A).</text>
</comment>
<evidence type="ECO:0000256" key="5">
    <source>
        <dbReference type="ARBA" id="ARBA00022985"/>
    </source>
</evidence>
<evidence type="ECO:0000256" key="2">
    <source>
        <dbReference type="ARBA" id="ARBA00022519"/>
    </source>
</evidence>
<feature type="short sequence motif" description="HXXXXD motif" evidence="9">
    <location>
        <begin position="130"/>
        <end position="135"/>
    </location>
</feature>
<dbReference type="GO" id="GO:0005886">
    <property type="term" value="C:plasma membrane"/>
    <property type="evidence" value="ECO:0007669"/>
    <property type="project" value="UniProtKB-SubCell"/>
</dbReference>
<dbReference type="PANTHER" id="PTHR30606:SF9">
    <property type="entry name" value="LIPID A BIOSYNTHESIS LAUROYLTRANSFERASE"/>
    <property type="match status" value="1"/>
</dbReference>
<keyword evidence="3 9" id="KW-0808">Transferase</keyword>
<evidence type="ECO:0000256" key="7">
    <source>
        <dbReference type="ARBA" id="ARBA00023136"/>
    </source>
</evidence>
<dbReference type="PANTHER" id="PTHR30606">
    <property type="entry name" value="LIPID A BIOSYNTHESIS LAUROYL ACYLTRANSFERASE"/>
    <property type="match status" value="1"/>
</dbReference>
<accession>A0AAW8QZW2</accession>
<organism evidence="10 11">
    <name type="scientific">Brumicola blandensis</name>
    <dbReference type="NCBI Taxonomy" id="3075611"/>
    <lineage>
        <taxon>Bacteria</taxon>
        <taxon>Pseudomonadati</taxon>
        <taxon>Pseudomonadota</taxon>
        <taxon>Gammaproteobacteria</taxon>
        <taxon>Alteromonadales</taxon>
        <taxon>Alteromonadaceae</taxon>
        <taxon>Brumicola</taxon>
    </lineage>
</organism>
<name>A0AAW8QZW2_9ALTE</name>
<keyword evidence="4 9" id="KW-0812">Transmembrane</keyword>
<evidence type="ECO:0000256" key="3">
    <source>
        <dbReference type="ARBA" id="ARBA00022679"/>
    </source>
</evidence>
<evidence type="ECO:0000256" key="6">
    <source>
        <dbReference type="ARBA" id="ARBA00022989"/>
    </source>
</evidence>
<keyword evidence="2 9" id="KW-0997">Cell inner membrane</keyword>
<comment type="pathway">
    <text evidence="9">Bacterial outer membrane biogenesis; lipopolysaccharide biosynthesis.</text>
</comment>
<comment type="similarity">
    <text evidence="9">Belongs to the LpxL/LpxM/LpxP family.</text>
</comment>
<comment type="subcellular location">
    <subcellularLocation>
        <location evidence="9">Cell inner membrane</location>
        <topology evidence="9">Single-pass membrane protein</topology>
    </subcellularLocation>
</comment>
<comment type="caution">
    <text evidence="10">The sequence shown here is derived from an EMBL/GenBank/DDBJ whole genome shotgun (WGS) entry which is preliminary data.</text>
</comment>
<dbReference type="GO" id="GO:0036104">
    <property type="term" value="P:Kdo2-lipid A biosynthetic process"/>
    <property type="evidence" value="ECO:0007669"/>
    <property type="project" value="UniProtKB-UniRule"/>
</dbReference>
<keyword evidence="6 9" id="KW-1133">Transmembrane helix</keyword>
<evidence type="ECO:0000256" key="4">
    <source>
        <dbReference type="ARBA" id="ARBA00022692"/>
    </source>
</evidence>
<dbReference type="CDD" id="cd07984">
    <property type="entry name" value="LPLAT_LABLAT-like"/>
    <property type="match status" value="1"/>
</dbReference>
<protein>
    <recommendedName>
        <fullName evidence="9">Lipid A biosynthesis acyltransferase</fullName>
        <ecNumber evidence="9">2.3.1.241</ecNumber>
    </recommendedName>
    <alternativeName>
        <fullName evidence="9">Kdo(2)-lipid IV(A) acyltransferase</fullName>
    </alternativeName>
</protein>
<evidence type="ECO:0000256" key="8">
    <source>
        <dbReference type="ARBA" id="ARBA00023315"/>
    </source>
</evidence>